<evidence type="ECO:0000313" key="6">
    <source>
        <dbReference type="EMBL" id="OWK44505.1"/>
    </source>
</evidence>
<dbReference type="NCBIfam" id="NF001753">
    <property type="entry name" value="PRK00481.1-3"/>
    <property type="match status" value="1"/>
</dbReference>
<feature type="binding site" evidence="3 4">
    <location>
        <position position="156"/>
    </location>
    <ligand>
        <name>Zn(2+)</name>
        <dbReference type="ChEBI" id="CHEBI:29105"/>
    </ligand>
</feature>
<dbReference type="Gene3D" id="3.30.1600.10">
    <property type="entry name" value="SIR2/SIRT2 'Small Domain"/>
    <property type="match status" value="1"/>
</dbReference>
<gene>
    <name evidence="3" type="primary">cobB</name>
    <name evidence="6" type="ORF">FRUB_02437</name>
</gene>
<dbReference type="GO" id="GO:0070403">
    <property type="term" value="F:NAD+ binding"/>
    <property type="evidence" value="ECO:0007669"/>
    <property type="project" value="UniProtKB-UniRule"/>
</dbReference>
<comment type="subcellular location">
    <subcellularLocation>
        <location evidence="3">Cytoplasm</location>
    </subcellularLocation>
</comment>
<dbReference type="GO" id="GO:0005737">
    <property type="term" value="C:cytoplasm"/>
    <property type="evidence" value="ECO:0007669"/>
    <property type="project" value="UniProtKB-SubCell"/>
</dbReference>
<evidence type="ECO:0000313" key="7">
    <source>
        <dbReference type="Proteomes" id="UP000214646"/>
    </source>
</evidence>
<dbReference type="Pfam" id="PF02146">
    <property type="entry name" value="SIR2"/>
    <property type="match status" value="1"/>
</dbReference>
<dbReference type="SUPFAM" id="SSF52467">
    <property type="entry name" value="DHS-like NAD/FAD-binding domain"/>
    <property type="match status" value="1"/>
</dbReference>
<sequence>MSDTADRVLNEALDRAAGALKAAKSVAVLTGAGVSAESGVPTFRASDGLWEGHRIEDVATPTGFRKDPGLVWKFYNARRANVRTVRPNPGHLALVKLEQRWGDKFTLVTQNVDGLHRFAGSKKVLEIHGSLYRTRCTGCKKIEDRGLLDLGDLPACPTCTAMLRPDIVWFHEALPEGVWEAAMFAAHEADVLLVAGTSAVVYPAASLIPIAKGDRSLKPVPGTVIEFNLTQTEASSQADICVFGPSGQTLPRLCERLGL</sequence>
<keyword evidence="3 4" id="KW-0479">Metal-binding</keyword>
<comment type="similarity">
    <text evidence="3">Belongs to the sirtuin family. Class III subfamily.</text>
</comment>
<dbReference type="Gene3D" id="3.40.50.1220">
    <property type="entry name" value="TPP-binding domain"/>
    <property type="match status" value="1"/>
</dbReference>
<feature type="binding site" evidence="3 4">
    <location>
        <position position="136"/>
    </location>
    <ligand>
        <name>Zn(2+)</name>
        <dbReference type="ChEBI" id="CHEBI:29105"/>
    </ligand>
</feature>
<comment type="catalytic activity">
    <reaction evidence="3">
        <text>N(6)-succinyl-L-lysyl-[protein] + NAD(+) + H2O = 2''-O-succinyl-ADP-D-ribose + nicotinamide + L-lysyl-[protein]</text>
        <dbReference type="Rhea" id="RHEA:47668"/>
        <dbReference type="Rhea" id="RHEA-COMP:9752"/>
        <dbReference type="Rhea" id="RHEA-COMP:11877"/>
        <dbReference type="ChEBI" id="CHEBI:15377"/>
        <dbReference type="ChEBI" id="CHEBI:17154"/>
        <dbReference type="ChEBI" id="CHEBI:29969"/>
        <dbReference type="ChEBI" id="CHEBI:57540"/>
        <dbReference type="ChEBI" id="CHEBI:87830"/>
        <dbReference type="ChEBI" id="CHEBI:87832"/>
    </reaction>
</comment>
<comment type="cofactor">
    <cofactor evidence="3">
        <name>Zn(2+)</name>
        <dbReference type="ChEBI" id="CHEBI:29105"/>
    </cofactor>
    <text evidence="3">Binds 1 zinc ion per subunit.</text>
</comment>
<accession>A0A225E762</accession>
<dbReference type="InterPro" id="IPR026590">
    <property type="entry name" value="Ssirtuin_cat_dom"/>
</dbReference>
<feature type="binding site" evidence="3 4">
    <location>
        <position position="159"/>
    </location>
    <ligand>
        <name>Zn(2+)</name>
        <dbReference type="ChEBI" id="CHEBI:29105"/>
    </ligand>
</feature>
<dbReference type="GO" id="GO:0017136">
    <property type="term" value="F:histone deacetylase activity, NAD-dependent"/>
    <property type="evidence" value="ECO:0007669"/>
    <property type="project" value="TreeGrafter"/>
</dbReference>
<feature type="binding site" evidence="3">
    <location>
        <begin position="196"/>
        <end position="198"/>
    </location>
    <ligand>
        <name>NAD(+)</name>
        <dbReference type="ChEBI" id="CHEBI:57540"/>
    </ligand>
</feature>
<dbReference type="HAMAP" id="MF_01121">
    <property type="entry name" value="Sirtuin_ClassIII"/>
    <property type="match status" value="1"/>
</dbReference>
<organism evidence="6 7">
    <name type="scientific">Fimbriiglobus ruber</name>
    <dbReference type="NCBI Taxonomy" id="1908690"/>
    <lineage>
        <taxon>Bacteria</taxon>
        <taxon>Pseudomonadati</taxon>
        <taxon>Planctomycetota</taxon>
        <taxon>Planctomycetia</taxon>
        <taxon>Gemmatales</taxon>
        <taxon>Gemmataceae</taxon>
        <taxon>Fimbriiglobus</taxon>
    </lineage>
</organism>
<dbReference type="InterPro" id="IPR050134">
    <property type="entry name" value="NAD-dep_sirtuin_deacylases"/>
</dbReference>
<dbReference type="GO" id="GO:0036055">
    <property type="term" value="F:protein-succinyllysine desuccinylase activity"/>
    <property type="evidence" value="ECO:0007669"/>
    <property type="project" value="UniProtKB-UniRule"/>
</dbReference>
<dbReference type="InterPro" id="IPR027546">
    <property type="entry name" value="Sirtuin_class_III"/>
</dbReference>
<name>A0A225E762_9BACT</name>
<evidence type="ECO:0000256" key="2">
    <source>
        <dbReference type="ARBA" id="ARBA00023027"/>
    </source>
</evidence>
<evidence type="ECO:0000256" key="4">
    <source>
        <dbReference type="PROSITE-ProRule" id="PRU00236"/>
    </source>
</evidence>
<evidence type="ECO:0000256" key="3">
    <source>
        <dbReference type="HAMAP-Rule" id="MF_01121"/>
    </source>
</evidence>
<dbReference type="InterPro" id="IPR026591">
    <property type="entry name" value="Sirtuin_cat_small_dom_sf"/>
</dbReference>
<comment type="caution">
    <text evidence="6">The sequence shown here is derived from an EMBL/GenBank/DDBJ whole genome shotgun (WGS) entry which is preliminary data.</text>
</comment>
<feature type="domain" description="Deacetylase sirtuin-type" evidence="5">
    <location>
        <begin position="6"/>
        <end position="259"/>
    </location>
</feature>
<comment type="function">
    <text evidence="3">NAD-dependent lysine deacetylase and desuccinylase that specifically removes acetyl and succinyl groups on target proteins. Modulates the activities of several proteins which are inactive in their acylated form.</text>
</comment>
<evidence type="ECO:0000259" key="5">
    <source>
        <dbReference type="PROSITE" id="PS50305"/>
    </source>
</evidence>
<reference evidence="7" key="1">
    <citation type="submission" date="2017-06" db="EMBL/GenBank/DDBJ databases">
        <title>Genome analysis of Fimbriiglobus ruber SP5, the first member of the order Planctomycetales with confirmed chitinolytic capability.</title>
        <authorList>
            <person name="Ravin N.V."/>
            <person name="Rakitin A.L."/>
            <person name="Ivanova A.A."/>
            <person name="Beletsky A.V."/>
            <person name="Kulichevskaya I.S."/>
            <person name="Mardanov A.V."/>
            <person name="Dedysh S.N."/>
        </authorList>
    </citation>
    <scope>NUCLEOTIDE SEQUENCE [LARGE SCALE GENOMIC DNA]</scope>
    <source>
        <strain evidence="7">SP5</strain>
    </source>
</reference>
<feature type="binding site" evidence="3">
    <location>
        <begin position="228"/>
        <end position="230"/>
    </location>
    <ligand>
        <name>NAD(+)</name>
        <dbReference type="ChEBI" id="CHEBI:57540"/>
    </ligand>
</feature>
<comment type="domain">
    <text evidence="3">2 residues (Tyr-75 and Arg-78) present in a large hydrophobic pocket are probably involved in substrate specificity. They are important for desuccinylation activity, but dispensable for deacetylation activity.</text>
</comment>
<dbReference type="OrthoDB" id="9800582at2"/>
<feature type="binding site" evidence="3">
    <location>
        <begin position="110"/>
        <end position="113"/>
    </location>
    <ligand>
        <name>NAD(+)</name>
        <dbReference type="ChEBI" id="CHEBI:57540"/>
    </ligand>
</feature>
<feature type="binding site" evidence="3">
    <location>
        <position position="246"/>
    </location>
    <ligand>
        <name>NAD(+)</name>
        <dbReference type="ChEBI" id="CHEBI:57540"/>
    </ligand>
</feature>
<dbReference type="InterPro" id="IPR003000">
    <property type="entry name" value="Sirtuin"/>
</dbReference>
<dbReference type="PANTHER" id="PTHR11085:SF10">
    <property type="entry name" value="NAD-DEPENDENT PROTEIN DEACYLASE SIRTUIN-5, MITOCHONDRIAL-RELATED"/>
    <property type="match status" value="1"/>
</dbReference>
<dbReference type="PROSITE" id="PS50305">
    <property type="entry name" value="SIRTUIN"/>
    <property type="match status" value="1"/>
</dbReference>
<keyword evidence="3" id="KW-0963">Cytoplasm</keyword>
<keyword evidence="7" id="KW-1185">Reference proteome</keyword>
<keyword evidence="3 4" id="KW-0862">Zinc</keyword>
<feature type="binding site" evidence="3">
    <location>
        <begin position="31"/>
        <end position="50"/>
    </location>
    <ligand>
        <name>NAD(+)</name>
        <dbReference type="ChEBI" id="CHEBI:57540"/>
    </ligand>
</feature>
<dbReference type="AlphaFoldDB" id="A0A225E762"/>
<dbReference type="GO" id="GO:0036054">
    <property type="term" value="F:protein-malonyllysine demalonylase activity"/>
    <property type="evidence" value="ECO:0007669"/>
    <property type="project" value="InterPro"/>
</dbReference>
<dbReference type="RefSeq" id="WP_088253763.1">
    <property type="nucleotide sequence ID" value="NZ_NIDE01000003.1"/>
</dbReference>
<dbReference type="Proteomes" id="UP000214646">
    <property type="component" value="Unassembled WGS sequence"/>
</dbReference>
<dbReference type="EMBL" id="NIDE01000003">
    <property type="protein sequence ID" value="OWK44505.1"/>
    <property type="molecule type" value="Genomic_DNA"/>
</dbReference>
<dbReference type="GO" id="GO:0008270">
    <property type="term" value="F:zinc ion binding"/>
    <property type="evidence" value="ECO:0007669"/>
    <property type="project" value="UniProtKB-UniRule"/>
</dbReference>
<feature type="binding site" evidence="3">
    <location>
        <position position="78"/>
    </location>
    <ligand>
        <name>substrate</name>
    </ligand>
</feature>
<dbReference type="CDD" id="cd01412">
    <property type="entry name" value="SIRT5_Af1_CobB"/>
    <property type="match status" value="1"/>
</dbReference>
<evidence type="ECO:0000256" key="1">
    <source>
        <dbReference type="ARBA" id="ARBA00022679"/>
    </source>
</evidence>
<keyword evidence="1" id="KW-0808">Transferase</keyword>
<dbReference type="EC" id="2.3.1.286" evidence="3"/>
<dbReference type="InterPro" id="IPR029035">
    <property type="entry name" value="DHS-like_NAD/FAD-binding_dom"/>
</dbReference>
<comment type="catalytic activity">
    <reaction evidence="3">
        <text>N(6)-acetyl-L-lysyl-[protein] + NAD(+) + H2O = 2''-O-acetyl-ADP-D-ribose + nicotinamide + L-lysyl-[protein]</text>
        <dbReference type="Rhea" id="RHEA:43636"/>
        <dbReference type="Rhea" id="RHEA-COMP:9752"/>
        <dbReference type="Rhea" id="RHEA-COMP:10731"/>
        <dbReference type="ChEBI" id="CHEBI:15377"/>
        <dbReference type="ChEBI" id="CHEBI:17154"/>
        <dbReference type="ChEBI" id="CHEBI:29969"/>
        <dbReference type="ChEBI" id="CHEBI:57540"/>
        <dbReference type="ChEBI" id="CHEBI:61930"/>
        <dbReference type="ChEBI" id="CHEBI:83767"/>
        <dbReference type="EC" id="2.3.1.286"/>
    </reaction>
</comment>
<keyword evidence="2 3" id="KW-0520">NAD</keyword>
<protein>
    <recommendedName>
        <fullName evidence="3">NAD-dependent protein deacylase</fullName>
        <ecNumber evidence="3">2.3.1.286</ecNumber>
    </recommendedName>
    <alternativeName>
        <fullName evidence="3">Regulatory protein SIR2 homolog</fullName>
    </alternativeName>
</protein>
<feature type="active site" description="Proton acceptor" evidence="3 4">
    <location>
        <position position="128"/>
    </location>
</feature>
<proteinExistence type="inferred from homology"/>
<dbReference type="PANTHER" id="PTHR11085">
    <property type="entry name" value="NAD-DEPENDENT PROTEIN DEACYLASE SIRTUIN-5, MITOCHONDRIAL-RELATED"/>
    <property type="match status" value="1"/>
</dbReference>
<feature type="binding site" evidence="3">
    <location>
        <position position="75"/>
    </location>
    <ligand>
        <name>substrate</name>
    </ligand>
</feature>
<feature type="binding site" evidence="3 4">
    <location>
        <position position="139"/>
    </location>
    <ligand>
        <name>Zn(2+)</name>
        <dbReference type="ChEBI" id="CHEBI:29105"/>
    </ligand>
</feature>